<keyword evidence="3" id="KW-1185">Reference proteome</keyword>
<evidence type="ECO:0000256" key="1">
    <source>
        <dbReference type="SAM" id="MobiDB-lite"/>
    </source>
</evidence>
<organism evidence="2 3">
    <name type="scientific">Actinoplanes hulinensis</name>
    <dbReference type="NCBI Taxonomy" id="1144547"/>
    <lineage>
        <taxon>Bacteria</taxon>
        <taxon>Bacillati</taxon>
        <taxon>Actinomycetota</taxon>
        <taxon>Actinomycetes</taxon>
        <taxon>Micromonosporales</taxon>
        <taxon>Micromonosporaceae</taxon>
        <taxon>Actinoplanes</taxon>
    </lineage>
</organism>
<comment type="caution">
    <text evidence="2">The sequence shown here is derived from an EMBL/GenBank/DDBJ whole genome shotgun (WGS) entry which is preliminary data.</text>
</comment>
<gene>
    <name evidence="2" type="ORF">KZ829_39010</name>
</gene>
<name>A0ABS7BFR7_9ACTN</name>
<evidence type="ECO:0000313" key="3">
    <source>
        <dbReference type="Proteomes" id="UP001519863"/>
    </source>
</evidence>
<reference evidence="2 3" key="1">
    <citation type="journal article" date="2013" name="Antonie Van Leeuwenhoek">
        <title>Actinoplanes hulinensis sp. nov., a novel actinomycete isolated from soybean root (Glycine max (L.) Merr).</title>
        <authorList>
            <person name="Shen Y."/>
            <person name="Liu C."/>
            <person name="Wang X."/>
            <person name="Zhao J."/>
            <person name="Jia F."/>
            <person name="Zhang Y."/>
            <person name="Wang L."/>
            <person name="Yang D."/>
            <person name="Xiang W."/>
        </authorList>
    </citation>
    <scope>NUCLEOTIDE SEQUENCE [LARGE SCALE GENOMIC DNA]</scope>
    <source>
        <strain evidence="2 3">NEAU-M9</strain>
    </source>
</reference>
<proteinExistence type="predicted"/>
<dbReference type="Proteomes" id="UP001519863">
    <property type="component" value="Unassembled WGS sequence"/>
</dbReference>
<evidence type="ECO:0000313" key="2">
    <source>
        <dbReference type="EMBL" id="MBW6439737.1"/>
    </source>
</evidence>
<accession>A0ABS7BFR7</accession>
<dbReference type="EMBL" id="JAHXZI010000031">
    <property type="protein sequence ID" value="MBW6439737.1"/>
    <property type="molecule type" value="Genomic_DNA"/>
</dbReference>
<dbReference type="RefSeq" id="WP_220148877.1">
    <property type="nucleotide sequence ID" value="NZ_JAHXZI010000031.1"/>
</dbReference>
<sequence>MLLDDPGLPLGVAGDSIPYTFDHFRLQHRISGLDSDPPAPVRVAAPPEPDRTGQYPLTGDVIDFR</sequence>
<protein>
    <submittedName>
        <fullName evidence="2">Uncharacterized protein</fullName>
    </submittedName>
</protein>
<feature type="region of interest" description="Disordered" evidence="1">
    <location>
        <begin position="31"/>
        <end position="65"/>
    </location>
</feature>